<organism evidence="3 4">
    <name type="scientific">Marinicauda salina</name>
    <dbReference type="NCBI Taxonomy" id="2135793"/>
    <lineage>
        <taxon>Bacteria</taxon>
        <taxon>Pseudomonadati</taxon>
        <taxon>Pseudomonadota</taxon>
        <taxon>Alphaproteobacteria</taxon>
        <taxon>Maricaulales</taxon>
        <taxon>Maricaulaceae</taxon>
        <taxon>Marinicauda</taxon>
    </lineage>
</organism>
<accession>A0A2U2BWD6</accession>
<dbReference type="InterPro" id="IPR043129">
    <property type="entry name" value="ATPase_NBD"/>
</dbReference>
<dbReference type="Proteomes" id="UP000245168">
    <property type="component" value="Unassembled WGS sequence"/>
</dbReference>
<comment type="caution">
    <text evidence="3">The sequence shown here is derived from an EMBL/GenBank/DDBJ whole genome shotgun (WGS) entry which is preliminary data.</text>
</comment>
<dbReference type="OrthoDB" id="9809995at2"/>
<dbReference type="InterPro" id="IPR000905">
    <property type="entry name" value="Gcp-like_dom"/>
</dbReference>
<dbReference type="Gene3D" id="3.30.420.40">
    <property type="match status" value="2"/>
</dbReference>
<dbReference type="InterPro" id="IPR022496">
    <property type="entry name" value="T6A_TsaB"/>
</dbReference>
<evidence type="ECO:0000313" key="3">
    <source>
        <dbReference type="EMBL" id="PWE18331.1"/>
    </source>
</evidence>
<dbReference type="GO" id="GO:0016740">
    <property type="term" value="F:transferase activity"/>
    <property type="evidence" value="ECO:0007669"/>
    <property type="project" value="UniProtKB-KW"/>
</dbReference>
<keyword evidence="3" id="KW-0808">Transferase</keyword>
<dbReference type="GO" id="GO:0005829">
    <property type="term" value="C:cytosol"/>
    <property type="evidence" value="ECO:0007669"/>
    <property type="project" value="TreeGrafter"/>
</dbReference>
<sequence length="215" mass="21439">MGARPILAIDTTGPWCAAALRRADGEVFTRAEEIGRGHAEHLAPMVADLLDAAGVAPNALQRIAVAAGPGSFAGTRVGVAFARGLALASGARAVGVSSLAAIARRADPDGDHTVLAVHDAKRGELVWTVFANGAPVTGLERGDVDAATAVLAEFGEIRLAGSGAAALGADPAHFDPAPPLDALLDLGEAAPADAPPPAPVYVRPPDARLPGGVAP</sequence>
<gene>
    <name evidence="3" type="primary">tsaB</name>
    <name evidence="3" type="ORF">DDZ18_01620</name>
</gene>
<dbReference type="AlphaFoldDB" id="A0A2U2BWD6"/>
<feature type="region of interest" description="Disordered" evidence="1">
    <location>
        <begin position="188"/>
        <end position="215"/>
    </location>
</feature>
<name>A0A2U2BWD6_9PROT</name>
<dbReference type="NCBIfam" id="TIGR03725">
    <property type="entry name" value="T6A_YeaZ"/>
    <property type="match status" value="1"/>
</dbReference>
<dbReference type="PANTHER" id="PTHR11735:SF11">
    <property type="entry name" value="TRNA THREONYLCARBAMOYLADENOSINE BIOSYNTHESIS PROTEIN TSAB"/>
    <property type="match status" value="1"/>
</dbReference>
<dbReference type="Pfam" id="PF00814">
    <property type="entry name" value="TsaD"/>
    <property type="match status" value="1"/>
</dbReference>
<dbReference type="SUPFAM" id="SSF53067">
    <property type="entry name" value="Actin-like ATPase domain"/>
    <property type="match status" value="1"/>
</dbReference>
<dbReference type="EMBL" id="QEXV01000001">
    <property type="protein sequence ID" value="PWE18331.1"/>
    <property type="molecule type" value="Genomic_DNA"/>
</dbReference>
<dbReference type="PANTHER" id="PTHR11735">
    <property type="entry name" value="TRNA N6-ADENOSINE THREONYLCARBAMOYLTRANSFERASE"/>
    <property type="match status" value="1"/>
</dbReference>
<evidence type="ECO:0000259" key="2">
    <source>
        <dbReference type="Pfam" id="PF00814"/>
    </source>
</evidence>
<proteinExistence type="predicted"/>
<evidence type="ECO:0000313" key="4">
    <source>
        <dbReference type="Proteomes" id="UP000245168"/>
    </source>
</evidence>
<dbReference type="RefSeq" id="WP_109251606.1">
    <property type="nucleotide sequence ID" value="NZ_QEXV01000001.1"/>
</dbReference>
<evidence type="ECO:0000256" key="1">
    <source>
        <dbReference type="SAM" id="MobiDB-lite"/>
    </source>
</evidence>
<reference evidence="4" key="1">
    <citation type="submission" date="2018-05" db="EMBL/GenBank/DDBJ databases">
        <authorList>
            <person name="Liu B.-T."/>
        </authorList>
    </citation>
    <scope>NUCLEOTIDE SEQUENCE [LARGE SCALE GENOMIC DNA]</scope>
    <source>
        <strain evidence="4">WD6-1</strain>
    </source>
</reference>
<dbReference type="GO" id="GO:0002949">
    <property type="term" value="P:tRNA threonylcarbamoyladenosine modification"/>
    <property type="evidence" value="ECO:0007669"/>
    <property type="project" value="InterPro"/>
</dbReference>
<feature type="domain" description="Gcp-like" evidence="2">
    <location>
        <begin position="33"/>
        <end position="128"/>
    </location>
</feature>
<protein>
    <submittedName>
        <fullName evidence="3">tRNA (Adenosine(37)-N6)-threonylcarbamoyltransferase complex dimerization subunit type 1 TsaB</fullName>
    </submittedName>
</protein>
<keyword evidence="4" id="KW-1185">Reference proteome</keyword>